<keyword evidence="3 6" id="KW-1133">Transmembrane helix</keyword>
<feature type="domain" description="CGL160/ATPI" evidence="7">
    <location>
        <begin position="217"/>
        <end position="335"/>
    </location>
</feature>
<dbReference type="Pfam" id="PF24763">
    <property type="entry name" value="CGL160_C"/>
    <property type="match status" value="1"/>
</dbReference>
<evidence type="ECO:0000256" key="2">
    <source>
        <dbReference type="ARBA" id="ARBA00022692"/>
    </source>
</evidence>
<feature type="transmembrane region" description="Helical" evidence="6">
    <location>
        <begin position="256"/>
        <end position="273"/>
    </location>
</feature>
<feature type="compositionally biased region" description="Basic and acidic residues" evidence="5">
    <location>
        <begin position="185"/>
        <end position="194"/>
    </location>
</feature>
<evidence type="ECO:0000256" key="5">
    <source>
        <dbReference type="SAM" id="MobiDB-lite"/>
    </source>
</evidence>
<dbReference type="PANTHER" id="PTHR34118:SF6">
    <property type="entry name" value="PROTEIN CONSERVED ONLY IN THE GREEN LINEAGE 160, CHLOROPLASTIC"/>
    <property type="match status" value="1"/>
</dbReference>
<protein>
    <submittedName>
        <fullName evidence="8">G7386 protein</fullName>
    </submittedName>
</protein>
<evidence type="ECO:0000256" key="6">
    <source>
        <dbReference type="SAM" id="Phobius"/>
    </source>
</evidence>
<evidence type="ECO:0000313" key="8">
    <source>
        <dbReference type="EMBL" id="CAL5224664.1"/>
    </source>
</evidence>
<keyword evidence="4 6" id="KW-0472">Membrane</keyword>
<feature type="compositionally biased region" description="Basic and acidic residues" evidence="5">
    <location>
        <begin position="90"/>
        <end position="107"/>
    </location>
</feature>
<evidence type="ECO:0000259" key="7">
    <source>
        <dbReference type="Pfam" id="PF24763"/>
    </source>
</evidence>
<name>A0ABP1FXQ2_9CHLO</name>
<evidence type="ECO:0000256" key="3">
    <source>
        <dbReference type="ARBA" id="ARBA00022989"/>
    </source>
</evidence>
<dbReference type="InterPro" id="IPR056309">
    <property type="entry name" value="CGL160/ATPI_dom"/>
</dbReference>
<dbReference type="EMBL" id="CAXHTA020000011">
    <property type="protein sequence ID" value="CAL5224664.1"/>
    <property type="molecule type" value="Genomic_DNA"/>
</dbReference>
<gene>
    <name evidence="8" type="primary">g7386</name>
    <name evidence="8" type="ORF">VP750_LOCUS6323</name>
</gene>
<evidence type="ECO:0000256" key="4">
    <source>
        <dbReference type="ARBA" id="ARBA00023136"/>
    </source>
</evidence>
<keyword evidence="9" id="KW-1185">Reference proteome</keyword>
<accession>A0ABP1FXQ2</accession>
<organism evidence="8 9">
    <name type="scientific">Coccomyxa viridis</name>
    <dbReference type="NCBI Taxonomy" id="1274662"/>
    <lineage>
        <taxon>Eukaryota</taxon>
        <taxon>Viridiplantae</taxon>
        <taxon>Chlorophyta</taxon>
        <taxon>core chlorophytes</taxon>
        <taxon>Trebouxiophyceae</taxon>
        <taxon>Trebouxiophyceae incertae sedis</taxon>
        <taxon>Coccomyxaceae</taxon>
        <taxon>Coccomyxa</taxon>
    </lineage>
</organism>
<sequence>MYKSAHTSLAGTGSVLQGPCFRCTKGPLCVPRPVRLSAKKIERGYFADVDPNEPVYAPMGGIDQVDFTKRGGRWTSDFIWNTRWKDQLDMEDSQKREREAKKDEVKETNGGLSFHRVADLNSMDVDLSEQLRPRKQPTPAQASSSHAAAVPQPSDAARRHAQQQRILYQRGQQGGAFERVAPSKGESRRWERSGRFQKRAATTPSQDPGEVAAREERAAAERRAYDALKQDLWRWSVGVTALFFAGSILLFSRDTAASYGVGALGGLMYLRLLNRSMDSLAASSMGAAGGQARFAIPVLLVLLYNRWNAVDHGSAAVHLELLPMLLGFFTYKAGVVGRGAFELLTNSAGSSNSSTPEGAATQPAGVVLQAAATNMPMPADHSGAAEPAKPSSL</sequence>
<proteinExistence type="predicted"/>
<dbReference type="Proteomes" id="UP001497392">
    <property type="component" value="Unassembled WGS sequence"/>
</dbReference>
<evidence type="ECO:0000256" key="1">
    <source>
        <dbReference type="ARBA" id="ARBA00004141"/>
    </source>
</evidence>
<dbReference type="PANTHER" id="PTHR34118">
    <property type="entry name" value="NF-KAPPA-B INHIBITOR-LIKE PROTEIN-RELATED"/>
    <property type="match status" value="1"/>
</dbReference>
<feature type="region of interest" description="Disordered" evidence="5">
    <location>
        <begin position="90"/>
        <end position="117"/>
    </location>
</feature>
<feature type="region of interest" description="Disordered" evidence="5">
    <location>
        <begin position="131"/>
        <end position="215"/>
    </location>
</feature>
<evidence type="ECO:0000313" key="9">
    <source>
        <dbReference type="Proteomes" id="UP001497392"/>
    </source>
</evidence>
<keyword evidence="2 6" id="KW-0812">Transmembrane</keyword>
<feature type="transmembrane region" description="Helical" evidence="6">
    <location>
        <begin position="232"/>
        <end position="250"/>
    </location>
</feature>
<reference evidence="8 9" key="1">
    <citation type="submission" date="2024-06" db="EMBL/GenBank/DDBJ databases">
        <authorList>
            <person name="Kraege A."/>
            <person name="Thomma B."/>
        </authorList>
    </citation>
    <scope>NUCLEOTIDE SEQUENCE [LARGE SCALE GENOMIC DNA]</scope>
</reference>
<comment type="caution">
    <text evidence="8">The sequence shown here is derived from an EMBL/GenBank/DDBJ whole genome shotgun (WGS) entry which is preliminary data.</text>
</comment>
<comment type="subcellular location">
    <subcellularLocation>
        <location evidence="1">Membrane</location>
        <topology evidence="1">Multi-pass membrane protein</topology>
    </subcellularLocation>
</comment>